<evidence type="ECO:0000313" key="3">
    <source>
        <dbReference type="Proteomes" id="UP001501470"/>
    </source>
</evidence>
<reference evidence="2 3" key="1">
    <citation type="journal article" date="2019" name="Int. J. Syst. Evol. Microbiol.">
        <title>The Global Catalogue of Microorganisms (GCM) 10K type strain sequencing project: providing services to taxonomists for standard genome sequencing and annotation.</title>
        <authorList>
            <consortium name="The Broad Institute Genomics Platform"/>
            <consortium name="The Broad Institute Genome Sequencing Center for Infectious Disease"/>
            <person name="Wu L."/>
            <person name="Ma J."/>
        </authorList>
    </citation>
    <scope>NUCLEOTIDE SEQUENCE [LARGE SCALE GENOMIC DNA]</scope>
    <source>
        <strain evidence="2 3">JCM 15933</strain>
    </source>
</reference>
<gene>
    <name evidence="2" type="ORF">GCM10009827_033660</name>
</gene>
<evidence type="ECO:0000313" key="2">
    <source>
        <dbReference type="EMBL" id="GAA1516204.1"/>
    </source>
</evidence>
<accession>A0ABN2ACU8</accession>
<dbReference type="Proteomes" id="UP001501470">
    <property type="component" value="Unassembled WGS sequence"/>
</dbReference>
<evidence type="ECO:0000256" key="1">
    <source>
        <dbReference type="SAM" id="MobiDB-lite"/>
    </source>
</evidence>
<dbReference type="EMBL" id="BAAAQD010000006">
    <property type="protein sequence ID" value="GAA1516204.1"/>
    <property type="molecule type" value="Genomic_DNA"/>
</dbReference>
<name>A0ABN2ACU8_9ACTN</name>
<protein>
    <submittedName>
        <fullName evidence="2">Uncharacterized protein</fullName>
    </submittedName>
</protein>
<sequence>MGEAAGVGGERREVLQLPAAVHLLDGGHQGDAGEHDDGDERHAHDEAELVDDAPAGPFTPPGPWVALRRGRGGGVTGRPTIGTQPSVALLSWDGQRRRALALGHEESPQASEIDNTGQS</sequence>
<keyword evidence="3" id="KW-1185">Reference proteome</keyword>
<comment type="caution">
    <text evidence="2">The sequence shown here is derived from an EMBL/GenBank/DDBJ whole genome shotgun (WGS) entry which is preliminary data.</text>
</comment>
<feature type="region of interest" description="Disordered" evidence="1">
    <location>
        <begin position="24"/>
        <end position="62"/>
    </location>
</feature>
<organism evidence="2 3">
    <name type="scientific">Dactylosporangium maewongense</name>
    <dbReference type="NCBI Taxonomy" id="634393"/>
    <lineage>
        <taxon>Bacteria</taxon>
        <taxon>Bacillati</taxon>
        <taxon>Actinomycetota</taxon>
        <taxon>Actinomycetes</taxon>
        <taxon>Micromonosporales</taxon>
        <taxon>Micromonosporaceae</taxon>
        <taxon>Dactylosporangium</taxon>
    </lineage>
</organism>
<proteinExistence type="predicted"/>
<feature type="compositionally biased region" description="Basic and acidic residues" evidence="1">
    <location>
        <begin position="31"/>
        <end position="47"/>
    </location>
</feature>